<protein>
    <submittedName>
        <fullName evidence="3">Catalytic lytic transglycosylase</fullName>
    </submittedName>
</protein>
<dbReference type="GO" id="GO:0016020">
    <property type="term" value="C:membrane"/>
    <property type="evidence" value="ECO:0007669"/>
    <property type="project" value="InterPro"/>
</dbReference>
<dbReference type="Proteomes" id="UP000505302">
    <property type="component" value="Segment"/>
</dbReference>
<dbReference type="PROSITE" id="PS00922">
    <property type="entry name" value="TRANSGLYCOSYLASE"/>
    <property type="match status" value="1"/>
</dbReference>
<dbReference type="RefSeq" id="YP_010673009.1">
    <property type="nucleotide sequence ID" value="NC_070981.1"/>
</dbReference>
<accession>A0A6J4EFV9</accession>
<dbReference type="KEGG" id="vg:77949299"/>
<dbReference type="GO" id="GO:0000270">
    <property type="term" value="P:peptidoglycan metabolic process"/>
    <property type="evidence" value="ECO:0007669"/>
    <property type="project" value="InterPro"/>
</dbReference>
<dbReference type="PANTHER" id="PTHR37423">
    <property type="entry name" value="SOLUBLE LYTIC MUREIN TRANSGLYCOSYLASE-RELATED"/>
    <property type="match status" value="1"/>
</dbReference>
<feature type="compositionally biased region" description="Polar residues" evidence="1">
    <location>
        <begin position="240"/>
        <end position="249"/>
    </location>
</feature>
<dbReference type="EMBL" id="LC553734">
    <property type="protein sequence ID" value="BCG45025.1"/>
    <property type="molecule type" value="Genomic_DNA"/>
</dbReference>
<evidence type="ECO:0000256" key="1">
    <source>
        <dbReference type="SAM" id="MobiDB-lite"/>
    </source>
</evidence>
<feature type="domain" description="Transglycosylase SLT" evidence="2">
    <location>
        <begin position="13"/>
        <end position="115"/>
    </location>
</feature>
<dbReference type="InterPro" id="IPR023346">
    <property type="entry name" value="Lysozyme-like_dom_sf"/>
</dbReference>
<organism evidence="3 4">
    <name type="scientific">Escherichia phage EK010</name>
    <dbReference type="NCBI Taxonomy" id="2742112"/>
    <lineage>
        <taxon>Viruses</taxon>
        <taxon>Duplodnaviria</taxon>
        <taxon>Heunggongvirae</taxon>
        <taxon>Uroviricota</taxon>
        <taxon>Caudoviricetes</taxon>
        <taxon>Mktvariviridae</taxon>
        <taxon>Gordonclarkvirinae</taxon>
        <taxon>Suseptimavirus</taxon>
        <taxon>Suseptimavirus EK010</taxon>
    </lineage>
</organism>
<dbReference type="CDD" id="cd00254">
    <property type="entry name" value="LT-like"/>
    <property type="match status" value="1"/>
</dbReference>
<keyword evidence="4" id="KW-1185">Reference proteome</keyword>
<dbReference type="InterPro" id="IPR000189">
    <property type="entry name" value="Transglyc_AS"/>
</dbReference>
<dbReference type="GeneID" id="77949299"/>
<dbReference type="SUPFAM" id="SSF53955">
    <property type="entry name" value="Lysozyme-like"/>
    <property type="match status" value="1"/>
</dbReference>
<reference evidence="3 4" key="1">
    <citation type="submission" date="2020-06" db="EMBL/GenBank/DDBJ databases">
        <title>Complete Genome Sequence of the phage EK010 isolated from swine sewage.</title>
        <authorList>
            <person name="Shahin K."/>
            <person name="Bao H."/>
            <person name="Soleimani-Delfan A."/>
            <person name="Wang R."/>
        </authorList>
    </citation>
    <scope>NUCLEOTIDE SEQUENCE [LARGE SCALE GENOMIC DNA]</scope>
</reference>
<name>A0A6J4EFV9_9CAUD</name>
<dbReference type="Gene3D" id="1.10.530.10">
    <property type="match status" value="1"/>
</dbReference>
<evidence type="ECO:0000313" key="3">
    <source>
        <dbReference type="EMBL" id="BCG45025.1"/>
    </source>
</evidence>
<dbReference type="PANTHER" id="PTHR37423:SF2">
    <property type="entry name" value="MEMBRANE-BOUND LYTIC MUREIN TRANSGLYCOSYLASE C"/>
    <property type="match status" value="1"/>
</dbReference>
<dbReference type="GO" id="GO:0008933">
    <property type="term" value="F:peptidoglycan lytic transglycosylase activity"/>
    <property type="evidence" value="ECO:0007669"/>
    <property type="project" value="InterPro"/>
</dbReference>
<proteinExistence type="predicted"/>
<dbReference type="Pfam" id="PF01464">
    <property type="entry name" value="SLT"/>
    <property type="match status" value="1"/>
</dbReference>
<evidence type="ECO:0000313" key="4">
    <source>
        <dbReference type="Proteomes" id="UP000505302"/>
    </source>
</evidence>
<feature type="region of interest" description="Disordered" evidence="1">
    <location>
        <begin position="224"/>
        <end position="249"/>
    </location>
</feature>
<evidence type="ECO:0000259" key="2">
    <source>
        <dbReference type="Pfam" id="PF01464"/>
    </source>
</evidence>
<dbReference type="InterPro" id="IPR008258">
    <property type="entry name" value="Transglycosylase_SLT_dom_1"/>
</dbReference>
<sequence>MTIRMGVSELDPMVQQASKKYGIPAALIHAVIQRESSGRPSVASGTGPVGLMQISKGLAKDYGYKLEDRLDPAKNIDMGARYLRDNLKAFDGDVRKALVGYSEGTGGAKQMFSGKRGFTPQALDSMNNKLFLPFFDKNTAASQVANPVGALKAAQPVDQFGSNTLTKEGAANAPTQAEIAASKAGALGGSPVEFYSDEQSSGEDQKPQQNFGNAVLAAASMLAGKQPNSQTVQRAHAPTQAGSRYSPQTQAVLRRLSSIGTDIYR</sequence>